<accession>A0A845BN95</accession>
<feature type="domain" description="SprT-like" evidence="1">
    <location>
        <begin position="16"/>
        <end position="118"/>
    </location>
</feature>
<name>A0A845BN95_9NEIS</name>
<evidence type="ECO:0000313" key="3">
    <source>
        <dbReference type="Proteomes" id="UP000467214"/>
    </source>
</evidence>
<evidence type="ECO:0000313" key="2">
    <source>
        <dbReference type="EMBL" id="MXR36658.1"/>
    </source>
</evidence>
<dbReference type="InterPro" id="IPR006640">
    <property type="entry name" value="SprT-like_domain"/>
</dbReference>
<evidence type="ECO:0000259" key="1">
    <source>
        <dbReference type="Pfam" id="PF10263"/>
    </source>
</evidence>
<reference evidence="2 3" key="1">
    <citation type="submission" date="2019-12" db="EMBL/GenBank/DDBJ databases">
        <title>Neisseriaceae gen. nov. sp. Genome sequencing and assembly.</title>
        <authorList>
            <person name="Liu Z."/>
            <person name="Li A."/>
        </authorList>
    </citation>
    <scope>NUCLEOTIDE SEQUENCE [LARGE SCALE GENOMIC DNA]</scope>
    <source>
        <strain evidence="2 3">B2N2-7</strain>
    </source>
</reference>
<keyword evidence="3" id="KW-1185">Reference proteome</keyword>
<dbReference type="Pfam" id="PF10263">
    <property type="entry name" value="SprT-like"/>
    <property type="match status" value="1"/>
</dbReference>
<dbReference type="EMBL" id="WSSB01000005">
    <property type="protein sequence ID" value="MXR36658.1"/>
    <property type="molecule type" value="Genomic_DNA"/>
</dbReference>
<protein>
    <submittedName>
        <fullName evidence="2">SprT domain-containing protein</fullName>
    </submittedName>
</protein>
<dbReference type="GO" id="GO:0006950">
    <property type="term" value="P:response to stress"/>
    <property type="evidence" value="ECO:0007669"/>
    <property type="project" value="UniProtKB-ARBA"/>
</dbReference>
<organism evidence="2 3">
    <name type="scientific">Craterilacuibacter sinensis</name>
    <dbReference type="NCBI Taxonomy" id="2686017"/>
    <lineage>
        <taxon>Bacteria</taxon>
        <taxon>Pseudomonadati</taxon>
        <taxon>Pseudomonadota</taxon>
        <taxon>Betaproteobacteria</taxon>
        <taxon>Neisseriales</taxon>
        <taxon>Neisseriaceae</taxon>
        <taxon>Craterilacuibacter</taxon>
    </lineage>
</organism>
<comment type="caution">
    <text evidence="2">The sequence shown here is derived from an EMBL/GenBank/DDBJ whole genome shotgun (WGS) entry which is preliminary data.</text>
</comment>
<proteinExistence type="predicted"/>
<dbReference type="AlphaFoldDB" id="A0A845BN95"/>
<sequence>MASPSTPSLELYGALQRAFDHFNSTLFAGELPPCMITLRAQRTRYGHHQHARFVSRDGASLDELALNPGYFALRPVETVLSTLAHEMVHHWQENKGSVTPSNHHNREWAEKMKEVGLMPSTTGAPGGEESGSRVSHYIIEGGPFAKACQALLGQGFVLPVYDRHAPEPPERVLARSMVSFNENAPPAPDGMNDIEPYRPEPAAALNEAPMEAAEAQGKPLPIVAPPPPRPSNRSRLACPQCGASAWISKEVVLICGSCAVPLEAV</sequence>
<dbReference type="Proteomes" id="UP000467214">
    <property type="component" value="Unassembled WGS sequence"/>
</dbReference>
<gene>
    <name evidence="2" type="ORF">GQF02_06715</name>
</gene>
<dbReference type="RefSeq" id="WP_160795791.1">
    <property type="nucleotide sequence ID" value="NZ_WSSB01000005.1"/>
</dbReference>